<evidence type="ECO:0000313" key="4">
    <source>
        <dbReference type="EMBL" id="MDM8562273.1"/>
    </source>
</evidence>
<dbReference type="PANTHER" id="PTHR12901:SF10">
    <property type="entry name" value="COENZYME Q-BINDING PROTEIN COQ10, MITOCHONDRIAL"/>
    <property type="match status" value="1"/>
</dbReference>
<name>A0ABT7VSL8_9GAMM</name>
<dbReference type="InterPro" id="IPR005031">
    <property type="entry name" value="COQ10_START"/>
</dbReference>
<evidence type="ECO:0000313" key="5">
    <source>
        <dbReference type="Proteomes" id="UP001171945"/>
    </source>
</evidence>
<gene>
    <name evidence="4" type="ORF">QUF54_02855</name>
</gene>
<dbReference type="InterPro" id="IPR044996">
    <property type="entry name" value="COQ10-like"/>
</dbReference>
<proteinExistence type="inferred from homology"/>
<comment type="similarity">
    <text evidence="1">Belongs to the ribosome association toxin RatA family.</text>
</comment>
<organism evidence="4 5">
    <name type="scientific">Candidatus Marithioploca araucensis</name>
    <dbReference type="NCBI Taxonomy" id="70273"/>
    <lineage>
        <taxon>Bacteria</taxon>
        <taxon>Pseudomonadati</taxon>
        <taxon>Pseudomonadota</taxon>
        <taxon>Gammaproteobacteria</taxon>
        <taxon>Thiotrichales</taxon>
        <taxon>Thiotrichaceae</taxon>
        <taxon>Candidatus Marithioploca</taxon>
    </lineage>
</organism>
<keyword evidence="2" id="KW-1277">Toxin-antitoxin system</keyword>
<dbReference type="Pfam" id="PF03364">
    <property type="entry name" value="Polyketide_cyc"/>
    <property type="match status" value="1"/>
</dbReference>
<dbReference type="Proteomes" id="UP001171945">
    <property type="component" value="Unassembled WGS sequence"/>
</dbReference>
<sequence length="145" mass="16459">MTRIHKMALVPYTAQDMFALVSNITDYPKFLPWCQSILLHSQTESEVVATIKMGSVGLKQAFTTTNVIKPHQWIKMRLLKGPFSHLQGNWHFHALGKEGCKISLNLEFEISNRLLKMSLGPIFTKIANTLVDAFVKRANELYGKV</sequence>
<comment type="caution">
    <text evidence="4">The sequence shown here is derived from an EMBL/GenBank/DDBJ whole genome shotgun (WGS) entry which is preliminary data.</text>
</comment>
<accession>A0ABT7VSL8</accession>
<keyword evidence="5" id="KW-1185">Reference proteome</keyword>
<dbReference type="Gene3D" id="3.30.530.20">
    <property type="match status" value="1"/>
</dbReference>
<dbReference type="PANTHER" id="PTHR12901">
    <property type="entry name" value="SPERM PROTEIN HOMOLOG"/>
    <property type="match status" value="1"/>
</dbReference>
<evidence type="ECO:0000256" key="2">
    <source>
        <dbReference type="ARBA" id="ARBA00022649"/>
    </source>
</evidence>
<reference evidence="4" key="1">
    <citation type="submission" date="2023-06" db="EMBL/GenBank/DDBJ databases">
        <title>Uncultivated large filamentous bacteria from sulfidic sediments reveal new species and different genomic features in energy metabolism and defense.</title>
        <authorList>
            <person name="Fonseca A."/>
        </authorList>
    </citation>
    <scope>NUCLEOTIDE SEQUENCE</scope>
    <source>
        <strain evidence="4">HSG4</strain>
    </source>
</reference>
<evidence type="ECO:0000256" key="1">
    <source>
        <dbReference type="ARBA" id="ARBA00008918"/>
    </source>
</evidence>
<evidence type="ECO:0000259" key="3">
    <source>
        <dbReference type="Pfam" id="PF03364"/>
    </source>
</evidence>
<dbReference type="CDD" id="cd07813">
    <property type="entry name" value="COQ10p_like"/>
    <property type="match status" value="1"/>
</dbReference>
<protein>
    <submittedName>
        <fullName evidence="4">Type II toxin-antitoxin system RatA family toxin</fullName>
    </submittedName>
</protein>
<dbReference type="EMBL" id="JAUCGM010000102">
    <property type="protein sequence ID" value="MDM8562273.1"/>
    <property type="molecule type" value="Genomic_DNA"/>
</dbReference>
<dbReference type="InterPro" id="IPR023393">
    <property type="entry name" value="START-like_dom_sf"/>
</dbReference>
<dbReference type="SUPFAM" id="SSF55961">
    <property type="entry name" value="Bet v1-like"/>
    <property type="match status" value="1"/>
</dbReference>
<feature type="domain" description="Coenzyme Q-binding protein COQ10 START" evidence="3">
    <location>
        <begin position="10"/>
        <end position="134"/>
    </location>
</feature>